<comment type="subcellular location">
    <subcellularLocation>
        <location evidence="1">Cell membrane</location>
        <topology evidence="1">Multi-pass membrane protein</topology>
    </subcellularLocation>
</comment>
<dbReference type="InterPro" id="IPR002549">
    <property type="entry name" value="AI-2E-like"/>
</dbReference>
<dbReference type="GO" id="GO:0005886">
    <property type="term" value="C:plasma membrane"/>
    <property type="evidence" value="ECO:0007669"/>
    <property type="project" value="UniProtKB-SubCell"/>
</dbReference>
<keyword evidence="7 9" id="KW-0472">Membrane</keyword>
<dbReference type="GO" id="GO:0055085">
    <property type="term" value="P:transmembrane transport"/>
    <property type="evidence" value="ECO:0007669"/>
    <property type="project" value="TreeGrafter"/>
</dbReference>
<dbReference type="PANTHER" id="PTHR21716">
    <property type="entry name" value="TRANSMEMBRANE PROTEIN"/>
    <property type="match status" value="1"/>
</dbReference>
<evidence type="ECO:0000313" key="10">
    <source>
        <dbReference type="EMBL" id="RAQ96210.1"/>
    </source>
</evidence>
<keyword evidence="6 9" id="KW-1133">Transmembrane helix</keyword>
<feature type="transmembrane region" description="Helical" evidence="9">
    <location>
        <begin position="316"/>
        <end position="345"/>
    </location>
</feature>
<dbReference type="EMBL" id="MCIF01000002">
    <property type="protein sequence ID" value="RAQ96210.1"/>
    <property type="molecule type" value="Genomic_DNA"/>
</dbReference>
<name>A0A328VK96_9CHLR</name>
<comment type="similarity">
    <text evidence="2">Belongs to the autoinducer-2 exporter (AI-2E) (TC 2.A.86) family.</text>
</comment>
<evidence type="ECO:0000256" key="9">
    <source>
        <dbReference type="SAM" id="Phobius"/>
    </source>
</evidence>
<evidence type="ECO:0000256" key="5">
    <source>
        <dbReference type="ARBA" id="ARBA00022692"/>
    </source>
</evidence>
<evidence type="ECO:0000256" key="1">
    <source>
        <dbReference type="ARBA" id="ARBA00004651"/>
    </source>
</evidence>
<evidence type="ECO:0000256" key="3">
    <source>
        <dbReference type="ARBA" id="ARBA00022448"/>
    </source>
</evidence>
<evidence type="ECO:0008006" key="12">
    <source>
        <dbReference type="Google" id="ProtNLM"/>
    </source>
</evidence>
<feature type="transmembrane region" description="Helical" evidence="9">
    <location>
        <begin position="241"/>
        <end position="274"/>
    </location>
</feature>
<evidence type="ECO:0000256" key="2">
    <source>
        <dbReference type="ARBA" id="ARBA00009773"/>
    </source>
</evidence>
<reference evidence="10 11" key="1">
    <citation type="submission" date="2016-08" db="EMBL/GenBank/DDBJ databases">
        <title>Analysis of Carbohydrate Active Enzymes in Thermogemmatispora T81 Reveals Carbohydrate Degradation Ability.</title>
        <authorList>
            <person name="Tomazini A."/>
            <person name="Lal S."/>
            <person name="Stott M."/>
            <person name="Henrissat B."/>
            <person name="Polikarpov I."/>
            <person name="Sparling R."/>
            <person name="Levin D.B."/>
        </authorList>
    </citation>
    <scope>NUCLEOTIDE SEQUENCE [LARGE SCALE GENOMIC DNA]</scope>
    <source>
        <strain evidence="10 11">T81</strain>
    </source>
</reference>
<comment type="caution">
    <text evidence="10">The sequence shown here is derived from an EMBL/GenBank/DDBJ whole genome shotgun (WGS) entry which is preliminary data.</text>
</comment>
<evidence type="ECO:0000256" key="4">
    <source>
        <dbReference type="ARBA" id="ARBA00022475"/>
    </source>
</evidence>
<feature type="transmembrane region" description="Helical" evidence="9">
    <location>
        <begin position="281"/>
        <end position="304"/>
    </location>
</feature>
<feature type="transmembrane region" description="Helical" evidence="9">
    <location>
        <begin position="66"/>
        <end position="91"/>
    </location>
</feature>
<proteinExistence type="inferred from homology"/>
<sequence>MERVDWQRVRDILISIVCISILGWLGWSISGLFLHALVLLLLAMAIAFLVSPLVDKLQRFGLPRSLATLLVYVVVLVVVGSLFYALLFALIRQAQTFSVTIQNYAYQLPELSAKLQKFLVDQGIPQEKIDSVLTQIEMQATDFARSLVNNIVGFLFTLTDLIVNVVLVTVLSFYLTLDGKRIRDSLFKVVPRRSLPHFLLFEDALNRVVGNYIRGQLTLAVIIGVLAGLGCASPWLGLKDYALIVGALAFLFETIPMVGPALASLPAVAISLLLPEPFPRTFVVIGYFVIIQIVESNVLGPRIVGHAVGLHPVASILALIIGAQLFGAFGALIATPIVAAAWVVVTSIYRSLVKGESAEQILTPRRQPWVLRRRRAQQQPGLTGEAKVAHGLRTTSEVILDQGINRVSAAPAIKKGIDLEEKIEQLDLLRSFPEPQEQRHTVVQGEQQEQDEPVER</sequence>
<protein>
    <recommendedName>
        <fullName evidence="12">AI-2E family transporter</fullName>
    </recommendedName>
</protein>
<accession>A0A328VK96</accession>
<feature type="transmembrane region" description="Helical" evidence="9">
    <location>
        <begin position="36"/>
        <end position="54"/>
    </location>
</feature>
<evidence type="ECO:0000313" key="11">
    <source>
        <dbReference type="Proteomes" id="UP000248706"/>
    </source>
</evidence>
<evidence type="ECO:0000256" key="6">
    <source>
        <dbReference type="ARBA" id="ARBA00022989"/>
    </source>
</evidence>
<dbReference type="Proteomes" id="UP000248706">
    <property type="component" value="Unassembled WGS sequence"/>
</dbReference>
<keyword evidence="11" id="KW-1185">Reference proteome</keyword>
<feature type="region of interest" description="Disordered" evidence="8">
    <location>
        <begin position="432"/>
        <end position="456"/>
    </location>
</feature>
<feature type="transmembrane region" description="Helical" evidence="9">
    <location>
        <begin position="217"/>
        <end position="235"/>
    </location>
</feature>
<organism evidence="10 11">
    <name type="scientific">Thermogemmatispora tikiterensis</name>
    <dbReference type="NCBI Taxonomy" id="1825093"/>
    <lineage>
        <taxon>Bacteria</taxon>
        <taxon>Bacillati</taxon>
        <taxon>Chloroflexota</taxon>
        <taxon>Ktedonobacteria</taxon>
        <taxon>Thermogemmatisporales</taxon>
        <taxon>Thermogemmatisporaceae</taxon>
        <taxon>Thermogemmatispora</taxon>
    </lineage>
</organism>
<dbReference type="PANTHER" id="PTHR21716:SF53">
    <property type="entry name" value="PERMEASE PERM-RELATED"/>
    <property type="match status" value="1"/>
</dbReference>
<feature type="transmembrane region" description="Helical" evidence="9">
    <location>
        <begin position="12"/>
        <end position="30"/>
    </location>
</feature>
<keyword evidence="4" id="KW-1003">Cell membrane</keyword>
<dbReference type="AlphaFoldDB" id="A0A328VK96"/>
<gene>
    <name evidence="10" type="ORF">A4R35_11760</name>
</gene>
<evidence type="ECO:0000256" key="7">
    <source>
        <dbReference type="ARBA" id="ARBA00023136"/>
    </source>
</evidence>
<dbReference type="RefSeq" id="WP_189361706.1">
    <property type="nucleotide sequence ID" value="NZ_MCIF01000002.1"/>
</dbReference>
<evidence type="ECO:0000256" key="8">
    <source>
        <dbReference type="SAM" id="MobiDB-lite"/>
    </source>
</evidence>
<keyword evidence="3" id="KW-0813">Transport</keyword>
<dbReference type="Pfam" id="PF01594">
    <property type="entry name" value="AI-2E_transport"/>
    <property type="match status" value="1"/>
</dbReference>
<feature type="transmembrane region" description="Helical" evidence="9">
    <location>
        <begin position="151"/>
        <end position="177"/>
    </location>
</feature>
<keyword evidence="5 9" id="KW-0812">Transmembrane</keyword>